<dbReference type="EMBL" id="BAABWN010000005">
    <property type="protein sequence ID" value="GAA6168023.1"/>
    <property type="molecule type" value="Genomic_DNA"/>
</dbReference>
<proteinExistence type="predicted"/>
<organism evidence="1 2">
    <name type="scientific">Sessilibacter corallicola</name>
    <dbReference type="NCBI Taxonomy" id="2904075"/>
    <lineage>
        <taxon>Bacteria</taxon>
        <taxon>Pseudomonadati</taxon>
        <taxon>Pseudomonadota</taxon>
        <taxon>Gammaproteobacteria</taxon>
        <taxon>Cellvibrionales</taxon>
        <taxon>Cellvibrionaceae</taxon>
        <taxon>Sessilibacter</taxon>
    </lineage>
</organism>
<protein>
    <submittedName>
        <fullName evidence="1">Uncharacterized protein</fullName>
    </submittedName>
</protein>
<reference evidence="1 2" key="1">
    <citation type="submission" date="2024-04" db="EMBL/GenBank/DDBJ databases">
        <title>Draft genome sequence of Sessilibacter corallicola NBRC 116591.</title>
        <authorList>
            <person name="Miyakawa T."/>
            <person name="Kusuya Y."/>
            <person name="Miura T."/>
        </authorList>
    </citation>
    <scope>NUCLEOTIDE SEQUENCE [LARGE SCALE GENOMIC DNA]</scope>
    <source>
        <strain evidence="1 2">KU-00831-HH</strain>
    </source>
</reference>
<dbReference type="Proteomes" id="UP001465153">
    <property type="component" value="Unassembled WGS sequence"/>
</dbReference>
<gene>
    <name evidence="1" type="ORF">NBRC116591_18340</name>
</gene>
<keyword evidence="2" id="KW-1185">Reference proteome</keyword>
<accession>A0ABQ0A8Z0</accession>
<evidence type="ECO:0000313" key="2">
    <source>
        <dbReference type="Proteomes" id="UP001465153"/>
    </source>
</evidence>
<comment type="caution">
    <text evidence="1">The sequence shown here is derived from an EMBL/GenBank/DDBJ whole genome shotgun (WGS) entry which is preliminary data.</text>
</comment>
<evidence type="ECO:0000313" key="1">
    <source>
        <dbReference type="EMBL" id="GAA6168023.1"/>
    </source>
</evidence>
<dbReference type="RefSeq" id="WP_353302689.1">
    <property type="nucleotide sequence ID" value="NZ_BAABWN010000005.1"/>
</dbReference>
<sequence>MNNQEVEELLYLCGDEKRIFWYFKDKFCLDLIALDAERRGAKTLSVRELKQSPYKKYLDKPIFSELSKRFPSGVVNTEDFPLFYPYEQIPFVVTLGKWQASNRYSNQTTRKGANLVLQLNFDQQHTRKYVDLVKPTYDFGPFEYWGHPVYSGKYKTLAWVRLDVSFSTNEVLIEEIQTDWIRRANSLLTMVDRRQKQNLTTLPNYKKNCLSGSFEEIRQYVAVELKPYQEIWNEAALLAAIQFVKSELGINSIYYHSFEQGNVLKNIIGKPPKSLYSTLAKRFCFSKVQHHPEMILTTQKIRKNLKKVGAPNWYYMSV</sequence>
<name>A0ABQ0A8Z0_9GAMM</name>